<dbReference type="OrthoDB" id="74183at2759"/>
<keyword evidence="9" id="KW-1185">Reference proteome</keyword>
<comment type="function">
    <text evidence="5">Involved in the post-translational conjugation of arginine to the N-terminal aspartate or glutamate of a protein. This arginylation is required for degradation of the protein via the ubiquitin pathway.</text>
</comment>
<evidence type="ECO:0000256" key="3">
    <source>
        <dbReference type="ARBA" id="ARBA00022786"/>
    </source>
</evidence>
<comment type="caution">
    <text evidence="8">The sequence shown here is derived from an EMBL/GenBank/DDBJ whole genome shotgun (WGS) entry which is preliminary data.</text>
</comment>
<sequence>MSSTSIVFYNGLCDDGKCGHCKQTGNRMAYHLYTNKITVEDYQSLLDKNWARSGKAFYLPRNKNNCCTKYQIKCDAVDFKISKSQKKVIKNFNTFLRGQRMTNKEKEIEKIQIFNKKAQKPSKKKFKRVERKKEKILAKGISLENWTRKYQNKEKYLEDLLSEEPTDGKHQFEVKLMRSSAALSRQSFELYLKYQIAVHGMSIDGKTIEGFEKSYIESPVEHRKNDQTPADGYGSFHQQYFIDNRLVAVSIFSILPNCISSCYCFYDPDFKFLNLGTYTALREISFVRELQKSFSNLRFYNFGYFVPTCRKVRYMTNFKPNFLLCPETFTWNLLDENLLKEVEAVKYLKINKNERNCDAVTKDDLNDVMLYWERMRISYGELKKIILKSDENEVLEYAQNVGKKLSQKMLLMRYY</sequence>
<keyword evidence="2 5" id="KW-0808">Transferase</keyword>
<name>A0A9J6BG70_POLVA</name>
<feature type="domain" description="N-end rule aminoacyl transferase C-terminal" evidence="7">
    <location>
        <begin position="187"/>
        <end position="325"/>
    </location>
</feature>
<proteinExistence type="inferred from homology"/>
<dbReference type="PANTHER" id="PTHR21367:SF1">
    <property type="entry name" value="ARGINYL-TRNA--PROTEIN TRANSFERASE 1"/>
    <property type="match status" value="1"/>
</dbReference>
<accession>A0A9J6BG70</accession>
<keyword evidence="3 5" id="KW-0833">Ubl conjugation pathway</keyword>
<dbReference type="PANTHER" id="PTHR21367">
    <property type="entry name" value="ARGININE-TRNA-PROTEIN TRANSFERASE 1"/>
    <property type="match status" value="1"/>
</dbReference>
<evidence type="ECO:0000259" key="7">
    <source>
        <dbReference type="Pfam" id="PF04377"/>
    </source>
</evidence>
<evidence type="ECO:0000313" key="8">
    <source>
        <dbReference type="EMBL" id="KAG5668714.1"/>
    </source>
</evidence>
<organism evidence="8 9">
    <name type="scientific">Polypedilum vanderplanki</name>
    <name type="common">Sleeping chironomid midge</name>
    <dbReference type="NCBI Taxonomy" id="319348"/>
    <lineage>
        <taxon>Eukaryota</taxon>
        <taxon>Metazoa</taxon>
        <taxon>Ecdysozoa</taxon>
        <taxon>Arthropoda</taxon>
        <taxon>Hexapoda</taxon>
        <taxon>Insecta</taxon>
        <taxon>Pterygota</taxon>
        <taxon>Neoptera</taxon>
        <taxon>Endopterygota</taxon>
        <taxon>Diptera</taxon>
        <taxon>Nematocera</taxon>
        <taxon>Chironomoidea</taxon>
        <taxon>Chironomidae</taxon>
        <taxon>Chironominae</taxon>
        <taxon>Polypedilum</taxon>
        <taxon>Polypedilum</taxon>
    </lineage>
</organism>
<dbReference type="EC" id="2.3.2.8" evidence="5"/>
<dbReference type="SUPFAM" id="SSF55729">
    <property type="entry name" value="Acyl-CoA N-acyltransferases (Nat)"/>
    <property type="match status" value="1"/>
</dbReference>
<dbReference type="Proteomes" id="UP001107558">
    <property type="component" value="Chromosome 4"/>
</dbReference>
<dbReference type="InterPro" id="IPR030700">
    <property type="entry name" value="N-end_Aminoacyl_Trfase"/>
</dbReference>
<dbReference type="GO" id="GO:0004057">
    <property type="term" value="F:arginyl-tRNA--protein transferase activity"/>
    <property type="evidence" value="ECO:0007669"/>
    <property type="project" value="UniProtKB-EC"/>
</dbReference>
<evidence type="ECO:0000256" key="5">
    <source>
        <dbReference type="PIRNR" id="PIRNR037207"/>
    </source>
</evidence>
<comment type="similarity">
    <text evidence="1 5">Belongs to the R-transferase family.</text>
</comment>
<evidence type="ECO:0000256" key="4">
    <source>
        <dbReference type="ARBA" id="ARBA00023315"/>
    </source>
</evidence>
<keyword evidence="4 5" id="KW-0012">Acyltransferase</keyword>
<comment type="catalytic activity">
    <reaction evidence="5">
        <text>an N-terminal L-alpha-aminoacyl-[protein] + L-arginyl-tRNA(Arg) = an N-terminal L-arginyl-L-aminoacyl-[protein] + tRNA(Arg) + H(+)</text>
        <dbReference type="Rhea" id="RHEA:10208"/>
        <dbReference type="Rhea" id="RHEA-COMP:9658"/>
        <dbReference type="Rhea" id="RHEA-COMP:9673"/>
        <dbReference type="Rhea" id="RHEA-COMP:10636"/>
        <dbReference type="Rhea" id="RHEA-COMP:10638"/>
        <dbReference type="ChEBI" id="CHEBI:15378"/>
        <dbReference type="ChEBI" id="CHEBI:78442"/>
        <dbReference type="ChEBI" id="CHEBI:78513"/>
        <dbReference type="ChEBI" id="CHEBI:78597"/>
        <dbReference type="ChEBI" id="CHEBI:83562"/>
        <dbReference type="EC" id="2.3.2.8"/>
    </reaction>
</comment>
<dbReference type="GO" id="GO:0005737">
    <property type="term" value="C:cytoplasm"/>
    <property type="evidence" value="ECO:0007669"/>
    <property type="project" value="TreeGrafter"/>
</dbReference>
<feature type="domain" description="N-end aminoacyl transferase N-terminal" evidence="6">
    <location>
        <begin position="17"/>
        <end position="87"/>
    </location>
</feature>
<dbReference type="InterPro" id="IPR007471">
    <property type="entry name" value="N-end_Aminoacyl_Trfase_N"/>
</dbReference>
<dbReference type="InterPro" id="IPR007472">
    <property type="entry name" value="N-end_Aminoacyl_Trfase_C"/>
</dbReference>
<evidence type="ECO:0000259" key="6">
    <source>
        <dbReference type="Pfam" id="PF04376"/>
    </source>
</evidence>
<reference evidence="8" key="1">
    <citation type="submission" date="2021-03" db="EMBL/GenBank/DDBJ databases">
        <title>Chromosome level genome of the anhydrobiotic midge Polypedilum vanderplanki.</title>
        <authorList>
            <person name="Yoshida Y."/>
            <person name="Kikawada T."/>
            <person name="Gusev O."/>
        </authorList>
    </citation>
    <scope>NUCLEOTIDE SEQUENCE</scope>
    <source>
        <strain evidence="8">NIAS01</strain>
        <tissue evidence="8">Whole body or cell culture</tissue>
    </source>
</reference>
<dbReference type="InterPro" id="IPR016181">
    <property type="entry name" value="Acyl_CoA_acyltransferase"/>
</dbReference>
<evidence type="ECO:0000313" key="9">
    <source>
        <dbReference type="Proteomes" id="UP001107558"/>
    </source>
</evidence>
<evidence type="ECO:0000256" key="1">
    <source>
        <dbReference type="ARBA" id="ARBA00009991"/>
    </source>
</evidence>
<dbReference type="PIRSF" id="PIRSF037207">
    <property type="entry name" value="ATE1_euk"/>
    <property type="match status" value="1"/>
</dbReference>
<dbReference type="Pfam" id="PF04376">
    <property type="entry name" value="ATE_N"/>
    <property type="match status" value="1"/>
</dbReference>
<dbReference type="Pfam" id="PF04377">
    <property type="entry name" value="ATE_C"/>
    <property type="match status" value="1"/>
</dbReference>
<protein>
    <recommendedName>
        <fullName evidence="5">Arginyl-tRNA--protein transferase 1</fullName>
        <shortName evidence="5">Arginyltransferase 1</shortName>
        <shortName evidence="5">R-transferase 1</shortName>
        <ecNumber evidence="5">2.3.2.8</ecNumber>
    </recommendedName>
    <alternativeName>
        <fullName evidence="5">Arginine-tRNA--protein transferase 1</fullName>
    </alternativeName>
</protein>
<evidence type="ECO:0000256" key="2">
    <source>
        <dbReference type="ARBA" id="ARBA00022679"/>
    </source>
</evidence>
<gene>
    <name evidence="8" type="ORF">PVAND_016642</name>
</gene>
<dbReference type="InterPro" id="IPR017137">
    <property type="entry name" value="Arg-tRNA-P_Trfase_1_euk"/>
</dbReference>
<dbReference type="EMBL" id="JADBJN010000004">
    <property type="protein sequence ID" value="KAG5668714.1"/>
    <property type="molecule type" value="Genomic_DNA"/>
</dbReference>
<dbReference type="AlphaFoldDB" id="A0A9J6BG70"/>